<name>A0A6P8GRY9_CLUHA</name>
<feature type="transmembrane region" description="Helical" evidence="9">
    <location>
        <begin position="31"/>
        <end position="58"/>
    </location>
</feature>
<keyword evidence="7" id="KW-0675">Receptor</keyword>
<dbReference type="GeneID" id="105901083"/>
<evidence type="ECO:0000259" key="10">
    <source>
        <dbReference type="PROSITE" id="PS50262"/>
    </source>
</evidence>
<dbReference type="OrthoDB" id="10042731at2759"/>
<dbReference type="Proteomes" id="UP000515152">
    <property type="component" value="Chromosome 15"/>
</dbReference>
<dbReference type="Pfam" id="PF00001">
    <property type="entry name" value="7tm_1"/>
    <property type="match status" value="1"/>
</dbReference>
<dbReference type="KEGG" id="char:105901083"/>
<sequence>MITTGYNFTVHCPASTAPPCSVRALHPAVRVMLYMASTAVILFTVCGNLLVIISVCLFKQLHKPTNILILSLAFSDIFVGLFVMSLHSVWMIESCWIFGAAVCVFQNFVSFQLTCVSVQNVALLALDRYLALNNPFFYIEKVTLNVSFVVASLSWLFSLLYNFGLLYSNGFLTVTPPSAEEDFITLNEIWSIADIIIVFVIPCGIMIALYFRIFAIAKRHASEIRKVNRVMRPEAKNQNRKSERKAAKAIGILVFVFLLCLLPYYISSFLPGDNAETLKLLFDCTSPLFYLNSFFNPIIYALFYPWFQKSMKLIITFRVCSMGSSLSIVL</sequence>
<dbReference type="GO" id="GO:0001594">
    <property type="term" value="F:trace-amine receptor activity"/>
    <property type="evidence" value="ECO:0007669"/>
    <property type="project" value="TreeGrafter"/>
</dbReference>
<evidence type="ECO:0000256" key="4">
    <source>
        <dbReference type="ARBA" id="ARBA00022989"/>
    </source>
</evidence>
<keyword evidence="5" id="KW-0297">G-protein coupled receptor</keyword>
<reference evidence="12" key="1">
    <citation type="submission" date="2025-08" db="UniProtKB">
        <authorList>
            <consortium name="RefSeq"/>
        </authorList>
    </citation>
    <scope>IDENTIFICATION</scope>
</reference>
<dbReference type="PROSITE" id="PS50262">
    <property type="entry name" value="G_PROTEIN_RECEP_F1_2"/>
    <property type="match status" value="1"/>
</dbReference>
<organism evidence="11 12">
    <name type="scientific">Clupea harengus</name>
    <name type="common">Atlantic herring</name>
    <dbReference type="NCBI Taxonomy" id="7950"/>
    <lineage>
        <taxon>Eukaryota</taxon>
        <taxon>Metazoa</taxon>
        <taxon>Chordata</taxon>
        <taxon>Craniata</taxon>
        <taxon>Vertebrata</taxon>
        <taxon>Euteleostomi</taxon>
        <taxon>Actinopterygii</taxon>
        <taxon>Neopterygii</taxon>
        <taxon>Teleostei</taxon>
        <taxon>Clupei</taxon>
        <taxon>Clupeiformes</taxon>
        <taxon>Clupeoidei</taxon>
        <taxon>Clupeidae</taxon>
        <taxon>Clupea</taxon>
    </lineage>
</organism>
<feature type="domain" description="G-protein coupled receptors family 1 profile" evidence="10">
    <location>
        <begin position="47"/>
        <end position="300"/>
    </location>
</feature>
<accession>A0A6P8GRY9</accession>
<evidence type="ECO:0000256" key="2">
    <source>
        <dbReference type="ARBA" id="ARBA00022475"/>
    </source>
</evidence>
<feature type="transmembrane region" description="Helical" evidence="9">
    <location>
        <begin position="287"/>
        <end position="307"/>
    </location>
</feature>
<protein>
    <submittedName>
        <fullName evidence="12">Trace amine-associated receptor 13c-like</fullName>
    </submittedName>
</protein>
<dbReference type="PANTHER" id="PTHR24249:SF381">
    <property type="entry name" value="TRACE AMINE ASSOCIATED RECEPTOR 19P-RELATED"/>
    <property type="match status" value="1"/>
</dbReference>
<feature type="transmembrane region" description="Helical" evidence="9">
    <location>
        <begin position="96"/>
        <end position="126"/>
    </location>
</feature>
<evidence type="ECO:0000313" key="12">
    <source>
        <dbReference type="RefSeq" id="XP_031437575.2"/>
    </source>
</evidence>
<dbReference type="InterPro" id="IPR000276">
    <property type="entry name" value="GPCR_Rhodpsn"/>
</dbReference>
<evidence type="ECO:0000256" key="8">
    <source>
        <dbReference type="ARBA" id="ARBA00023224"/>
    </source>
</evidence>
<keyword evidence="8" id="KW-0807">Transducer</keyword>
<dbReference type="PANTHER" id="PTHR24249">
    <property type="entry name" value="HISTAMINE RECEPTOR-RELATED G-PROTEIN COUPLED RECEPTOR"/>
    <property type="match status" value="1"/>
</dbReference>
<keyword evidence="4 9" id="KW-1133">Transmembrane helix</keyword>
<dbReference type="GO" id="GO:0005886">
    <property type="term" value="C:plasma membrane"/>
    <property type="evidence" value="ECO:0007669"/>
    <property type="project" value="UniProtKB-SubCell"/>
</dbReference>
<evidence type="ECO:0000256" key="1">
    <source>
        <dbReference type="ARBA" id="ARBA00004651"/>
    </source>
</evidence>
<evidence type="ECO:0000256" key="3">
    <source>
        <dbReference type="ARBA" id="ARBA00022692"/>
    </source>
</evidence>
<dbReference type="InterPro" id="IPR050569">
    <property type="entry name" value="TAAR"/>
</dbReference>
<dbReference type="AlphaFoldDB" id="A0A6P8GRY9"/>
<dbReference type="RefSeq" id="XP_031437575.2">
    <property type="nucleotide sequence ID" value="XM_031581715.2"/>
</dbReference>
<evidence type="ECO:0000256" key="6">
    <source>
        <dbReference type="ARBA" id="ARBA00023136"/>
    </source>
</evidence>
<keyword evidence="3 9" id="KW-0812">Transmembrane</keyword>
<dbReference type="PROSITE" id="PS00237">
    <property type="entry name" value="G_PROTEIN_RECEP_F1_1"/>
    <property type="match status" value="1"/>
</dbReference>
<evidence type="ECO:0000313" key="11">
    <source>
        <dbReference type="Proteomes" id="UP000515152"/>
    </source>
</evidence>
<keyword evidence="2" id="KW-1003">Cell membrane</keyword>
<gene>
    <name evidence="12" type="primary">LOC105901083</name>
</gene>
<comment type="subcellular location">
    <subcellularLocation>
        <location evidence="1">Cell membrane</location>
        <topology evidence="1">Multi-pass membrane protein</topology>
    </subcellularLocation>
</comment>
<evidence type="ECO:0000256" key="7">
    <source>
        <dbReference type="ARBA" id="ARBA00023170"/>
    </source>
</evidence>
<keyword evidence="11" id="KW-1185">Reference proteome</keyword>
<feature type="transmembrane region" description="Helical" evidence="9">
    <location>
        <begin position="146"/>
        <end position="169"/>
    </location>
</feature>
<dbReference type="SUPFAM" id="SSF81321">
    <property type="entry name" value="Family A G protein-coupled receptor-like"/>
    <property type="match status" value="1"/>
</dbReference>
<keyword evidence="6 9" id="KW-0472">Membrane</keyword>
<feature type="transmembrane region" description="Helical" evidence="9">
    <location>
        <begin position="67"/>
        <end position="90"/>
    </location>
</feature>
<evidence type="ECO:0000256" key="5">
    <source>
        <dbReference type="ARBA" id="ARBA00023040"/>
    </source>
</evidence>
<feature type="transmembrane region" description="Helical" evidence="9">
    <location>
        <begin position="246"/>
        <end position="267"/>
    </location>
</feature>
<proteinExistence type="predicted"/>
<feature type="transmembrane region" description="Helical" evidence="9">
    <location>
        <begin position="189"/>
        <end position="211"/>
    </location>
</feature>
<dbReference type="InterPro" id="IPR017452">
    <property type="entry name" value="GPCR_Rhodpsn_7TM"/>
</dbReference>
<evidence type="ECO:0000256" key="9">
    <source>
        <dbReference type="SAM" id="Phobius"/>
    </source>
</evidence>